<dbReference type="Pfam" id="PF03705">
    <property type="entry name" value="CheR_N"/>
    <property type="match status" value="1"/>
</dbReference>
<dbReference type="Proteomes" id="UP000063718">
    <property type="component" value="Unassembled WGS sequence"/>
</dbReference>
<reference evidence="7" key="1">
    <citation type="journal article" date="2014" name="Gene">
        <title>Genome-guided analysis of transformation efficiency and carbon dioxide assimilation by Moorella thermoacetica Y72.</title>
        <authorList>
            <person name="Tsukahara K."/>
            <person name="Kita A."/>
            <person name="Nakashimada Y."/>
            <person name="Hoshino T."/>
            <person name="Murakami K."/>
        </authorList>
    </citation>
    <scope>NUCLEOTIDE SEQUENCE [LARGE SCALE GENOMIC DNA]</scope>
    <source>
        <strain evidence="7">Y72</strain>
    </source>
</reference>
<dbReference type="GeneID" id="45616834"/>
<dbReference type="GO" id="GO:0032259">
    <property type="term" value="P:methylation"/>
    <property type="evidence" value="ECO:0007669"/>
    <property type="project" value="UniProtKB-KW"/>
</dbReference>
<dbReference type="SMART" id="SM00138">
    <property type="entry name" value="MeTrc"/>
    <property type="match status" value="1"/>
</dbReference>
<dbReference type="PANTHER" id="PTHR24422">
    <property type="entry name" value="CHEMOTAXIS PROTEIN METHYLTRANSFERASE"/>
    <property type="match status" value="1"/>
</dbReference>
<keyword evidence="4" id="KW-0808">Transferase</keyword>
<dbReference type="InterPro" id="IPR022642">
    <property type="entry name" value="CheR_C"/>
</dbReference>
<dbReference type="SUPFAM" id="SSF53335">
    <property type="entry name" value="S-adenosyl-L-methionine-dependent methyltransferases"/>
    <property type="match status" value="1"/>
</dbReference>
<evidence type="ECO:0000256" key="5">
    <source>
        <dbReference type="ARBA" id="ARBA00022691"/>
    </source>
</evidence>
<dbReference type="SUPFAM" id="SSF47757">
    <property type="entry name" value="Chemotaxis receptor methyltransferase CheR, N-terminal domain"/>
    <property type="match status" value="1"/>
</dbReference>
<dbReference type="InterPro" id="IPR036804">
    <property type="entry name" value="CheR_N_sf"/>
</dbReference>
<comment type="catalytic activity">
    <reaction evidence="1">
        <text>L-glutamyl-[protein] + S-adenosyl-L-methionine = [protein]-L-glutamate 5-O-methyl ester + S-adenosyl-L-homocysteine</text>
        <dbReference type="Rhea" id="RHEA:24452"/>
        <dbReference type="Rhea" id="RHEA-COMP:10208"/>
        <dbReference type="Rhea" id="RHEA-COMP:10311"/>
        <dbReference type="ChEBI" id="CHEBI:29973"/>
        <dbReference type="ChEBI" id="CHEBI:57856"/>
        <dbReference type="ChEBI" id="CHEBI:59789"/>
        <dbReference type="ChEBI" id="CHEBI:82795"/>
        <dbReference type="EC" id="2.1.1.80"/>
    </reaction>
</comment>
<dbReference type="InterPro" id="IPR029063">
    <property type="entry name" value="SAM-dependent_MTases_sf"/>
</dbReference>
<evidence type="ECO:0000313" key="7">
    <source>
        <dbReference type="EMBL" id="GAF26515.1"/>
    </source>
</evidence>
<dbReference type="EMBL" id="DF238840">
    <property type="protein sequence ID" value="GAF26515.1"/>
    <property type="molecule type" value="Genomic_DNA"/>
</dbReference>
<dbReference type="EC" id="2.1.1.80" evidence="2"/>
<dbReference type="AlphaFoldDB" id="A0A0S6UFJ4"/>
<dbReference type="Gene3D" id="3.40.50.150">
    <property type="entry name" value="Vaccinia Virus protein VP39"/>
    <property type="match status" value="1"/>
</dbReference>
<evidence type="ECO:0000256" key="3">
    <source>
        <dbReference type="ARBA" id="ARBA00022603"/>
    </source>
</evidence>
<gene>
    <name evidence="7" type="ORF">MTY_1855</name>
</gene>
<feature type="domain" description="CheR-type methyltransferase" evidence="6">
    <location>
        <begin position="1"/>
        <end position="257"/>
    </location>
</feature>
<dbReference type="CDD" id="cd02440">
    <property type="entry name" value="AdoMet_MTases"/>
    <property type="match status" value="1"/>
</dbReference>
<accession>A0A0S6UFJ4</accession>
<evidence type="ECO:0000256" key="2">
    <source>
        <dbReference type="ARBA" id="ARBA00012534"/>
    </source>
</evidence>
<dbReference type="PRINTS" id="PR00996">
    <property type="entry name" value="CHERMTFRASE"/>
</dbReference>
<evidence type="ECO:0000259" key="6">
    <source>
        <dbReference type="PROSITE" id="PS50123"/>
    </source>
</evidence>
<name>A0A0S6UFJ4_NEOTH</name>
<keyword evidence="3 7" id="KW-0489">Methyltransferase</keyword>
<dbReference type="RefSeq" id="WP_011392322.1">
    <property type="nucleotide sequence ID" value="NZ_DF238840.1"/>
</dbReference>
<dbReference type="Gene3D" id="1.10.155.10">
    <property type="entry name" value="Chemotaxis receptor methyltransferase CheR, N-terminal domain"/>
    <property type="match status" value="1"/>
</dbReference>
<keyword evidence="5" id="KW-0949">S-adenosyl-L-methionine</keyword>
<sequence length="259" mass="29916">MDFAEFKEAVYRRFGLYLDGYKEPQLKRRIDSLMALLQVPDYGAYLNLLARDGQQWQRFIDKITINVSEFFRNQEIFVRLEQEILPSLLATFRDLKVWSAGCADGPEPYSVAILLAELAPGGRHQILATDIDPGALAAARRGVYGERALQAVTPTRLNRYFRREGDHFYLQEQIKGMVDFRQHDLLKDAYGSGFHLIICRNVVIYFTADTQNDLYRRFYQALAPGGVFFIGATENLFQYRELGFEKIAPWFYRRPAGTS</sequence>
<dbReference type="PROSITE" id="PS50123">
    <property type="entry name" value="CHER"/>
    <property type="match status" value="1"/>
</dbReference>
<protein>
    <recommendedName>
        <fullName evidence="2">protein-glutamate O-methyltransferase</fullName>
        <ecNumber evidence="2">2.1.1.80</ecNumber>
    </recommendedName>
</protein>
<dbReference type="PANTHER" id="PTHR24422:SF19">
    <property type="entry name" value="CHEMOTAXIS PROTEIN METHYLTRANSFERASE"/>
    <property type="match status" value="1"/>
</dbReference>
<proteinExistence type="predicted"/>
<evidence type="ECO:0000256" key="4">
    <source>
        <dbReference type="ARBA" id="ARBA00022679"/>
    </source>
</evidence>
<dbReference type="InterPro" id="IPR000780">
    <property type="entry name" value="CheR_MeTrfase"/>
</dbReference>
<dbReference type="GO" id="GO:0008983">
    <property type="term" value="F:protein-glutamate O-methyltransferase activity"/>
    <property type="evidence" value="ECO:0007669"/>
    <property type="project" value="UniProtKB-EC"/>
</dbReference>
<dbReference type="InterPro" id="IPR022641">
    <property type="entry name" value="CheR_N"/>
</dbReference>
<evidence type="ECO:0000256" key="1">
    <source>
        <dbReference type="ARBA" id="ARBA00001541"/>
    </source>
</evidence>
<dbReference type="InterPro" id="IPR050903">
    <property type="entry name" value="Bact_Chemotaxis_MeTrfase"/>
</dbReference>
<dbReference type="Pfam" id="PF01739">
    <property type="entry name" value="CheR"/>
    <property type="match status" value="1"/>
</dbReference>
<organism evidence="7">
    <name type="scientific">Moorella thermoacetica Y72</name>
    <dbReference type="NCBI Taxonomy" id="1325331"/>
    <lineage>
        <taxon>Bacteria</taxon>
        <taxon>Bacillati</taxon>
        <taxon>Bacillota</taxon>
        <taxon>Clostridia</taxon>
        <taxon>Neomoorellales</taxon>
        <taxon>Neomoorellaceae</taxon>
        <taxon>Neomoorella</taxon>
    </lineage>
</organism>